<dbReference type="Pfam" id="PF02706">
    <property type="entry name" value="Wzz"/>
    <property type="match status" value="1"/>
</dbReference>
<dbReference type="InterPro" id="IPR032807">
    <property type="entry name" value="GNVR"/>
</dbReference>
<feature type="transmembrane region" description="Helical" evidence="7">
    <location>
        <begin position="237"/>
        <end position="258"/>
    </location>
</feature>
<dbReference type="PANTHER" id="PTHR32309:SF13">
    <property type="entry name" value="FERRIC ENTEROBACTIN TRANSPORT PROTEIN FEPE"/>
    <property type="match status" value="1"/>
</dbReference>
<evidence type="ECO:0000256" key="6">
    <source>
        <dbReference type="SAM" id="Coils"/>
    </source>
</evidence>
<evidence type="ECO:0000259" key="8">
    <source>
        <dbReference type="Pfam" id="PF02706"/>
    </source>
</evidence>
<evidence type="ECO:0000313" key="10">
    <source>
        <dbReference type="EMBL" id="TDY02668.1"/>
    </source>
</evidence>
<evidence type="ECO:0000256" key="1">
    <source>
        <dbReference type="ARBA" id="ARBA00004651"/>
    </source>
</evidence>
<evidence type="ECO:0000256" key="5">
    <source>
        <dbReference type="ARBA" id="ARBA00023136"/>
    </source>
</evidence>
<evidence type="ECO:0000256" key="3">
    <source>
        <dbReference type="ARBA" id="ARBA00022692"/>
    </source>
</evidence>
<comment type="subcellular location">
    <subcellularLocation>
        <location evidence="1">Cell membrane</location>
        <topology evidence="1">Multi-pass membrane protein</topology>
    </subcellularLocation>
</comment>
<keyword evidence="10" id="KW-0418">Kinase</keyword>
<keyword evidence="5 7" id="KW-0472">Membrane</keyword>
<proteinExistence type="predicted"/>
<dbReference type="GO" id="GO:0004713">
    <property type="term" value="F:protein tyrosine kinase activity"/>
    <property type="evidence" value="ECO:0007669"/>
    <property type="project" value="TreeGrafter"/>
</dbReference>
<dbReference type="EMBL" id="SOQX01000002">
    <property type="protein sequence ID" value="TDY02668.1"/>
    <property type="molecule type" value="Genomic_DNA"/>
</dbReference>
<evidence type="ECO:0000313" key="11">
    <source>
        <dbReference type="Proteomes" id="UP000294914"/>
    </source>
</evidence>
<feature type="domain" description="Polysaccharide chain length determinant N-terminal" evidence="8">
    <location>
        <begin position="24"/>
        <end position="93"/>
    </location>
</feature>
<evidence type="ECO:0000259" key="9">
    <source>
        <dbReference type="Pfam" id="PF13807"/>
    </source>
</evidence>
<dbReference type="OrthoDB" id="5781423at2"/>
<keyword evidence="6" id="KW-0175">Coiled coil</keyword>
<organism evidence="10 11">
    <name type="scientific">Thiohalophilus thiocyanatoxydans</name>
    <dbReference type="NCBI Taxonomy" id="381308"/>
    <lineage>
        <taxon>Bacteria</taxon>
        <taxon>Pseudomonadati</taxon>
        <taxon>Pseudomonadota</taxon>
        <taxon>Gammaproteobacteria</taxon>
        <taxon>Thiohalomonadales</taxon>
        <taxon>Thiohalophilaceae</taxon>
        <taxon>Thiohalophilus</taxon>
    </lineage>
</organism>
<evidence type="ECO:0000256" key="4">
    <source>
        <dbReference type="ARBA" id="ARBA00022989"/>
    </source>
</evidence>
<gene>
    <name evidence="10" type="ORF">EDC23_1044</name>
</gene>
<dbReference type="InterPro" id="IPR050445">
    <property type="entry name" value="Bact_polysacc_biosynth/exp"/>
</dbReference>
<name>A0A4R8IQ33_9GAMM</name>
<keyword evidence="2" id="KW-1003">Cell membrane</keyword>
<comment type="caution">
    <text evidence="10">The sequence shown here is derived from an EMBL/GenBank/DDBJ whole genome shotgun (WGS) entry which is preliminary data.</text>
</comment>
<evidence type="ECO:0000256" key="2">
    <source>
        <dbReference type="ARBA" id="ARBA00022475"/>
    </source>
</evidence>
<feature type="domain" description="Tyrosine-protein kinase G-rich" evidence="9">
    <location>
        <begin position="220"/>
        <end position="257"/>
    </location>
</feature>
<dbReference type="RefSeq" id="WP_134081829.1">
    <property type="nucleotide sequence ID" value="NZ_SOQX01000002.1"/>
</dbReference>
<sequence>MNNNNQIPPQNQPPSPQQYYYPDDEISLIDLWNTLMRRKKIVIAVFALVIVVAVIYLLLTKPVYESRAMIQVGQVGSVGDVEEFSEMKQRLLAESPVLDSVEKKSNNTATLVVTNTDRETSQEQLDKIVNNLLDKHRNRFHDLSSPVKERRDTLQRRLSGFEHQLDELDLQINRLRADQPVQAAVLMIEKGNIIRATPELEERLAELEQALSEPRTQQTEMVGEIVSPENPIKPKPGLVMALSIILGLMLGIFAAFFAEFIAKARTSTTGTVM</sequence>
<accession>A0A4R8IQ33</accession>
<keyword evidence="11" id="KW-1185">Reference proteome</keyword>
<keyword evidence="3 7" id="KW-0812">Transmembrane</keyword>
<feature type="transmembrane region" description="Helical" evidence="7">
    <location>
        <begin position="41"/>
        <end position="59"/>
    </location>
</feature>
<dbReference type="AlphaFoldDB" id="A0A4R8IQ33"/>
<dbReference type="PANTHER" id="PTHR32309">
    <property type="entry name" value="TYROSINE-PROTEIN KINASE"/>
    <property type="match status" value="1"/>
</dbReference>
<evidence type="ECO:0000256" key="7">
    <source>
        <dbReference type="SAM" id="Phobius"/>
    </source>
</evidence>
<dbReference type="Proteomes" id="UP000294914">
    <property type="component" value="Unassembled WGS sequence"/>
</dbReference>
<keyword evidence="10" id="KW-0808">Transferase</keyword>
<feature type="coiled-coil region" evidence="6">
    <location>
        <begin position="151"/>
        <end position="178"/>
    </location>
</feature>
<keyword evidence="4 7" id="KW-1133">Transmembrane helix</keyword>
<dbReference type="InterPro" id="IPR003856">
    <property type="entry name" value="LPS_length_determ_N"/>
</dbReference>
<dbReference type="Pfam" id="PF13807">
    <property type="entry name" value="GNVR"/>
    <property type="match status" value="1"/>
</dbReference>
<dbReference type="GO" id="GO:0005886">
    <property type="term" value="C:plasma membrane"/>
    <property type="evidence" value="ECO:0007669"/>
    <property type="project" value="UniProtKB-SubCell"/>
</dbReference>
<reference evidence="10 11" key="1">
    <citation type="submission" date="2019-03" db="EMBL/GenBank/DDBJ databases">
        <title>Genomic Encyclopedia of Type Strains, Phase IV (KMG-IV): sequencing the most valuable type-strain genomes for metagenomic binning, comparative biology and taxonomic classification.</title>
        <authorList>
            <person name="Goeker M."/>
        </authorList>
    </citation>
    <scope>NUCLEOTIDE SEQUENCE [LARGE SCALE GENOMIC DNA]</scope>
    <source>
        <strain evidence="10 11">DSM 16326</strain>
    </source>
</reference>
<protein>
    <submittedName>
        <fullName evidence="10">Putative tyrosine kinase-like protein</fullName>
    </submittedName>
</protein>